<dbReference type="Proteomes" id="UP001283361">
    <property type="component" value="Unassembled WGS sequence"/>
</dbReference>
<comment type="caution">
    <text evidence="1">The sequence shown here is derived from an EMBL/GenBank/DDBJ whole genome shotgun (WGS) entry which is preliminary data.</text>
</comment>
<organism evidence="1 2">
    <name type="scientific">Elysia crispata</name>
    <name type="common">lettuce slug</name>
    <dbReference type="NCBI Taxonomy" id="231223"/>
    <lineage>
        <taxon>Eukaryota</taxon>
        <taxon>Metazoa</taxon>
        <taxon>Spiralia</taxon>
        <taxon>Lophotrochozoa</taxon>
        <taxon>Mollusca</taxon>
        <taxon>Gastropoda</taxon>
        <taxon>Heterobranchia</taxon>
        <taxon>Euthyneura</taxon>
        <taxon>Panpulmonata</taxon>
        <taxon>Sacoglossa</taxon>
        <taxon>Placobranchoidea</taxon>
        <taxon>Plakobranchidae</taxon>
        <taxon>Elysia</taxon>
    </lineage>
</organism>
<proteinExistence type="predicted"/>
<keyword evidence="2" id="KW-1185">Reference proteome</keyword>
<gene>
    <name evidence="1" type="ORF">RRG08_055931</name>
</gene>
<dbReference type="AlphaFoldDB" id="A0AAE1DX31"/>
<sequence length="82" mass="9332">MRFMLVLAEFAWIKSEECGSVDVLHRAGDKIKTLQSTATKLLSKRVCRYLGTISYQEILRIAMLFLNIIAVQSIEADTLMHT</sequence>
<protein>
    <submittedName>
        <fullName evidence="1">Uncharacterized protein</fullName>
    </submittedName>
</protein>
<evidence type="ECO:0000313" key="2">
    <source>
        <dbReference type="Proteomes" id="UP001283361"/>
    </source>
</evidence>
<dbReference type="EMBL" id="JAWDGP010002049">
    <property type="protein sequence ID" value="KAK3785897.1"/>
    <property type="molecule type" value="Genomic_DNA"/>
</dbReference>
<evidence type="ECO:0000313" key="1">
    <source>
        <dbReference type="EMBL" id="KAK3785897.1"/>
    </source>
</evidence>
<name>A0AAE1DX31_9GAST</name>
<reference evidence="1" key="1">
    <citation type="journal article" date="2023" name="G3 (Bethesda)">
        <title>A reference genome for the long-term kleptoplast-retaining sea slug Elysia crispata morphotype clarki.</title>
        <authorList>
            <person name="Eastman K.E."/>
            <person name="Pendleton A.L."/>
            <person name="Shaikh M.A."/>
            <person name="Suttiyut T."/>
            <person name="Ogas R."/>
            <person name="Tomko P."/>
            <person name="Gavelis G."/>
            <person name="Widhalm J.R."/>
            <person name="Wisecaver J.H."/>
        </authorList>
    </citation>
    <scope>NUCLEOTIDE SEQUENCE</scope>
    <source>
        <strain evidence="1">ECLA1</strain>
    </source>
</reference>
<accession>A0AAE1DX31</accession>